<keyword evidence="1" id="KW-0812">Transmembrane</keyword>
<feature type="signal peptide" evidence="2">
    <location>
        <begin position="1"/>
        <end position="18"/>
    </location>
</feature>
<keyword evidence="6" id="KW-1185">Reference proteome</keyword>
<keyword evidence="1" id="KW-1133">Transmembrane helix</keyword>
<accession>A0A9P7YZC4</accession>
<keyword evidence="1" id="KW-0472">Membrane</keyword>
<evidence type="ECO:0000256" key="2">
    <source>
        <dbReference type="SAM" id="SignalP"/>
    </source>
</evidence>
<evidence type="ECO:0000313" key="6">
    <source>
        <dbReference type="Proteomes" id="UP000887226"/>
    </source>
</evidence>
<dbReference type="Pfam" id="PF21656">
    <property type="entry name" value="DUF6859"/>
    <property type="match status" value="1"/>
</dbReference>
<organism evidence="5 6">
    <name type="scientific">Calycina marina</name>
    <dbReference type="NCBI Taxonomy" id="1763456"/>
    <lineage>
        <taxon>Eukaryota</taxon>
        <taxon>Fungi</taxon>
        <taxon>Dikarya</taxon>
        <taxon>Ascomycota</taxon>
        <taxon>Pezizomycotina</taxon>
        <taxon>Leotiomycetes</taxon>
        <taxon>Helotiales</taxon>
        <taxon>Pezizellaceae</taxon>
        <taxon>Calycina</taxon>
    </lineage>
</organism>
<sequence>MKLTTGLLLSALASSVCAESEDAGVYIFQKGEWPNSAKPSILSAEEARLILTQRLGVTQYHSIGDASWIQSIEKYGVQKDSSLPELILVVEGVTTSTALLLEKPFMSLEAAFKISNPPSSSATHKLIKDLQEQIGTSNDDCAIEDAIIPSNTRCWNGRSKVVQVDLAVKSPSVQQLGNIKSSLIEMANNGEMNVAVIFMPESARYAKNAAQPYGTYSMPSQVQLERRQQVEEPMVVPSASSSAPSTQVKQSMAPNSSEPILGVPKVCYTSIEDCNNSTNTCSGHGKCYKKSGTDRSGCFACQCAPTRREFTVGESKQKAFTLDYWGGAACQKEDVSGPFWLLATFSIVVVGLVAWGISMIFSIGEEKLPGVIGAGVSSKAR</sequence>
<feature type="chain" id="PRO_5040499984" description="DUF3844 domain-containing protein" evidence="2">
    <location>
        <begin position="19"/>
        <end position="381"/>
    </location>
</feature>
<evidence type="ECO:0008006" key="7">
    <source>
        <dbReference type="Google" id="ProtNLM"/>
    </source>
</evidence>
<dbReference type="Proteomes" id="UP000887226">
    <property type="component" value="Unassembled WGS sequence"/>
</dbReference>
<evidence type="ECO:0000313" key="5">
    <source>
        <dbReference type="EMBL" id="KAG9242485.1"/>
    </source>
</evidence>
<comment type="caution">
    <text evidence="5">The sequence shown here is derived from an EMBL/GenBank/DDBJ whole genome shotgun (WGS) entry which is preliminary data.</text>
</comment>
<protein>
    <recommendedName>
        <fullName evidence="7">DUF3844 domain-containing protein</fullName>
    </recommendedName>
</protein>
<feature type="domain" description="Vacuolar sorting protein Vps3844 N-terminal" evidence="4">
    <location>
        <begin position="42"/>
        <end position="133"/>
    </location>
</feature>
<dbReference type="OrthoDB" id="5583277at2759"/>
<feature type="transmembrane region" description="Helical" evidence="1">
    <location>
        <begin position="339"/>
        <end position="361"/>
    </location>
</feature>
<dbReference type="PANTHER" id="PTHR36853:SF1">
    <property type="entry name" value="DUF3844 DOMAIN-CONTAINING PROTEIN"/>
    <property type="match status" value="1"/>
</dbReference>
<evidence type="ECO:0000256" key="1">
    <source>
        <dbReference type="SAM" id="Phobius"/>
    </source>
</evidence>
<dbReference type="InterPro" id="IPR053065">
    <property type="entry name" value="Archenteron_Induction-Rel"/>
</dbReference>
<dbReference type="EMBL" id="MU254068">
    <property type="protein sequence ID" value="KAG9242485.1"/>
    <property type="molecule type" value="Genomic_DNA"/>
</dbReference>
<evidence type="ECO:0000259" key="3">
    <source>
        <dbReference type="Pfam" id="PF12955"/>
    </source>
</evidence>
<gene>
    <name evidence="5" type="ORF">BJ878DRAFT_515164</name>
</gene>
<dbReference type="AlphaFoldDB" id="A0A9P7YZC4"/>
<dbReference type="GO" id="GO:0005783">
    <property type="term" value="C:endoplasmic reticulum"/>
    <property type="evidence" value="ECO:0007669"/>
    <property type="project" value="TreeGrafter"/>
</dbReference>
<evidence type="ECO:0000259" key="4">
    <source>
        <dbReference type="Pfam" id="PF21656"/>
    </source>
</evidence>
<dbReference type="Pfam" id="PF12955">
    <property type="entry name" value="Vps3844_C"/>
    <property type="match status" value="1"/>
</dbReference>
<proteinExistence type="predicted"/>
<reference evidence="5" key="1">
    <citation type="journal article" date="2021" name="IMA Fungus">
        <title>Genomic characterization of three marine fungi, including Emericellopsis atlantica sp. nov. with signatures of a generalist lifestyle and marine biomass degradation.</title>
        <authorList>
            <person name="Hagestad O.C."/>
            <person name="Hou L."/>
            <person name="Andersen J.H."/>
            <person name="Hansen E.H."/>
            <person name="Altermark B."/>
            <person name="Li C."/>
            <person name="Kuhnert E."/>
            <person name="Cox R.J."/>
            <person name="Crous P.W."/>
            <person name="Spatafora J.W."/>
            <person name="Lail K."/>
            <person name="Amirebrahimi M."/>
            <person name="Lipzen A."/>
            <person name="Pangilinan J."/>
            <person name="Andreopoulos W."/>
            <person name="Hayes R.D."/>
            <person name="Ng V."/>
            <person name="Grigoriev I.V."/>
            <person name="Jackson S.A."/>
            <person name="Sutton T.D.S."/>
            <person name="Dobson A.D.W."/>
            <person name="Rama T."/>
        </authorList>
    </citation>
    <scope>NUCLEOTIDE SEQUENCE</scope>
    <source>
        <strain evidence="5">TRa3180A</strain>
    </source>
</reference>
<name>A0A9P7YZC4_9HELO</name>
<dbReference type="PANTHER" id="PTHR36853">
    <property type="entry name" value="EXPRESSED PROTEIN"/>
    <property type="match status" value="1"/>
</dbReference>
<keyword evidence="2" id="KW-0732">Signal</keyword>
<feature type="domain" description="Vacuolar sorting protein Vps3844 C-terminal" evidence="3">
    <location>
        <begin position="267"/>
        <end position="374"/>
    </location>
</feature>
<dbReference type="InterPro" id="IPR049205">
    <property type="entry name" value="Vps3844_N"/>
</dbReference>
<dbReference type="InterPro" id="IPR024382">
    <property type="entry name" value="Vps3844_C"/>
</dbReference>